<feature type="binding site" evidence="5">
    <location>
        <position position="148"/>
    </location>
    <ligand>
        <name>GTP</name>
        <dbReference type="ChEBI" id="CHEBI:37565"/>
    </ligand>
</feature>
<feature type="binding site" evidence="5">
    <location>
        <begin position="113"/>
        <end position="115"/>
    </location>
    <ligand>
        <name>GTP</name>
        <dbReference type="ChEBI" id="CHEBI:37565"/>
    </ligand>
</feature>
<evidence type="ECO:0000256" key="8">
    <source>
        <dbReference type="SAM" id="MobiDB-lite"/>
    </source>
</evidence>
<proteinExistence type="inferred from homology"/>
<dbReference type="GO" id="GO:0005737">
    <property type="term" value="C:cytoplasm"/>
    <property type="evidence" value="ECO:0007669"/>
    <property type="project" value="UniProtKB-SubCell"/>
</dbReference>
<keyword evidence="12" id="KW-1185">Reference proteome</keyword>
<dbReference type="GO" id="GO:0043093">
    <property type="term" value="P:FtsZ-dependent cytokinesis"/>
    <property type="evidence" value="ECO:0007669"/>
    <property type="project" value="UniProtKB-UniRule"/>
</dbReference>
<comment type="subunit">
    <text evidence="5">Homodimer. Polymerizes to form a dynamic ring structure in a strictly GTP-dependent manner. Interacts directly with several other division proteins.</text>
</comment>
<feature type="compositionally biased region" description="Acidic residues" evidence="8">
    <location>
        <begin position="426"/>
        <end position="439"/>
    </location>
</feature>
<dbReference type="PROSITE" id="PS01134">
    <property type="entry name" value="FTSZ_1"/>
    <property type="match status" value="1"/>
</dbReference>
<name>A0AAP2G6W5_9RHOB</name>
<dbReference type="InterPro" id="IPR036525">
    <property type="entry name" value="Tubulin/FtsZ_GTPase_sf"/>
</dbReference>
<dbReference type="GO" id="GO:0005525">
    <property type="term" value="F:GTP binding"/>
    <property type="evidence" value="ECO:0007669"/>
    <property type="project" value="UniProtKB-UniRule"/>
</dbReference>
<evidence type="ECO:0000313" key="11">
    <source>
        <dbReference type="EMBL" id="MBT0956247.1"/>
    </source>
</evidence>
<feature type="compositionally biased region" description="Low complexity" evidence="8">
    <location>
        <begin position="513"/>
        <end position="526"/>
    </location>
</feature>
<feature type="binding site" evidence="5">
    <location>
        <begin position="26"/>
        <end position="30"/>
    </location>
    <ligand>
        <name>GTP</name>
        <dbReference type="ChEBI" id="CHEBI:37565"/>
    </ligand>
</feature>
<dbReference type="RefSeq" id="WP_327792454.1">
    <property type="nucleotide sequence ID" value="NZ_JADQAZ010000001.1"/>
</dbReference>
<evidence type="ECO:0000256" key="4">
    <source>
        <dbReference type="ARBA" id="ARBA00023134"/>
    </source>
</evidence>
<dbReference type="InterPro" id="IPR020805">
    <property type="entry name" value="Cell_div_FtsZ_CS"/>
</dbReference>
<dbReference type="InterPro" id="IPR000158">
    <property type="entry name" value="Cell_div_FtsZ"/>
</dbReference>
<evidence type="ECO:0000313" key="12">
    <source>
        <dbReference type="Proteomes" id="UP001315686"/>
    </source>
</evidence>
<dbReference type="InterPro" id="IPR003008">
    <property type="entry name" value="Tubulin_FtsZ_GTPase"/>
</dbReference>
<dbReference type="Gene3D" id="3.40.50.1440">
    <property type="entry name" value="Tubulin/FtsZ, GTPase domain"/>
    <property type="match status" value="1"/>
</dbReference>
<keyword evidence="4 5" id="KW-0342">GTP-binding</keyword>
<dbReference type="PANTHER" id="PTHR30314:SF3">
    <property type="entry name" value="MITOCHONDRIAL DIVISION PROTEIN FSZA"/>
    <property type="match status" value="1"/>
</dbReference>
<dbReference type="Gene3D" id="3.30.1330.20">
    <property type="entry name" value="Tubulin/FtsZ, C-terminal domain"/>
    <property type="match status" value="1"/>
</dbReference>
<evidence type="ECO:0000259" key="10">
    <source>
        <dbReference type="SMART" id="SM00865"/>
    </source>
</evidence>
<comment type="similarity">
    <text evidence="1 5 7">Belongs to the FtsZ family.</text>
</comment>
<dbReference type="Pfam" id="PF00091">
    <property type="entry name" value="Tubulin"/>
    <property type="match status" value="1"/>
</dbReference>
<comment type="function">
    <text evidence="5 7">Essential cell division protein that forms a contractile ring structure (Z ring) at the future cell division site. The regulation of the ring assembly controls the timing and the location of cell division. One of the functions of the FtsZ ring is to recruit other cell division proteins to the septum to produce a new cell wall between the dividing cells. Binds GTP and shows GTPase activity.</text>
</comment>
<dbReference type="SUPFAM" id="SSF52490">
    <property type="entry name" value="Tubulin nucleotide-binding domain-like"/>
    <property type="match status" value="1"/>
</dbReference>
<dbReference type="SMART" id="SM00865">
    <property type="entry name" value="Tubulin_C"/>
    <property type="match status" value="1"/>
</dbReference>
<reference evidence="11 12" key="1">
    <citation type="journal article" date="2021" name="Arch. Microbiol.">
        <title>Harenicola maris gen. nov., sp. nov. isolated from the Sea of Japan shallow sediments.</title>
        <authorList>
            <person name="Romanenko L.A."/>
            <person name="Kurilenko V.V."/>
            <person name="Chernysheva N.Y."/>
            <person name="Tekutyeva L.A."/>
            <person name="Velansky P.V."/>
            <person name="Svetashev V.I."/>
            <person name="Isaeva M.P."/>
        </authorList>
    </citation>
    <scope>NUCLEOTIDE SEQUENCE [LARGE SCALE GENOMIC DNA]</scope>
    <source>
        <strain evidence="11 12">KMM 3653</strain>
    </source>
</reference>
<dbReference type="GO" id="GO:0003924">
    <property type="term" value="F:GTPase activity"/>
    <property type="evidence" value="ECO:0007669"/>
    <property type="project" value="UniProtKB-UniRule"/>
</dbReference>
<evidence type="ECO:0000256" key="6">
    <source>
        <dbReference type="NCBIfam" id="TIGR00065"/>
    </source>
</evidence>
<dbReference type="PROSITE" id="PS01135">
    <property type="entry name" value="FTSZ_2"/>
    <property type="match status" value="1"/>
</dbReference>
<dbReference type="InterPro" id="IPR024757">
    <property type="entry name" value="FtsZ_C"/>
</dbReference>
<keyword evidence="5 7" id="KW-0717">Septation</keyword>
<organism evidence="11 12">
    <name type="scientific">Harenicola maris</name>
    <dbReference type="NCBI Taxonomy" id="2841044"/>
    <lineage>
        <taxon>Bacteria</taxon>
        <taxon>Pseudomonadati</taxon>
        <taxon>Pseudomonadota</taxon>
        <taxon>Alphaproteobacteria</taxon>
        <taxon>Rhodobacterales</taxon>
        <taxon>Paracoccaceae</taxon>
        <taxon>Harenicola</taxon>
    </lineage>
</organism>
<dbReference type="FunFam" id="3.30.1330.20:FF:000011">
    <property type="entry name" value="Cell division protein FtsZ"/>
    <property type="match status" value="1"/>
</dbReference>
<dbReference type="GO" id="GO:0051258">
    <property type="term" value="P:protein polymerization"/>
    <property type="evidence" value="ECO:0007669"/>
    <property type="project" value="UniProtKB-UniRule"/>
</dbReference>
<dbReference type="AlphaFoldDB" id="A0AAP2G6W5"/>
<dbReference type="NCBIfam" id="TIGR00065">
    <property type="entry name" value="ftsZ"/>
    <property type="match status" value="1"/>
</dbReference>
<evidence type="ECO:0000256" key="7">
    <source>
        <dbReference type="RuleBase" id="RU000631"/>
    </source>
</evidence>
<dbReference type="Pfam" id="PF12327">
    <property type="entry name" value="FtsZ_C"/>
    <property type="match status" value="1"/>
</dbReference>
<dbReference type="InterPro" id="IPR045061">
    <property type="entry name" value="FtsZ/CetZ"/>
</dbReference>
<comment type="caution">
    <text evidence="11">The sequence shown here is derived from an EMBL/GenBank/DDBJ whole genome shotgun (WGS) entry which is preliminary data.</text>
</comment>
<evidence type="ECO:0000256" key="2">
    <source>
        <dbReference type="ARBA" id="ARBA00022490"/>
    </source>
</evidence>
<dbReference type="InterPro" id="IPR037103">
    <property type="entry name" value="Tubulin/FtsZ-like_C"/>
</dbReference>
<keyword evidence="2 5" id="KW-0963">Cytoplasm</keyword>
<keyword evidence="5 7" id="KW-0131">Cell cycle</keyword>
<evidence type="ECO:0000256" key="5">
    <source>
        <dbReference type="HAMAP-Rule" id="MF_00909"/>
    </source>
</evidence>
<protein>
    <recommendedName>
        <fullName evidence="5 6">Cell division protein FtsZ</fullName>
    </recommendedName>
</protein>
<dbReference type="PANTHER" id="PTHR30314">
    <property type="entry name" value="CELL DIVISION PROTEIN FTSZ-RELATED"/>
    <property type="match status" value="1"/>
</dbReference>
<dbReference type="SUPFAM" id="SSF55307">
    <property type="entry name" value="Tubulin C-terminal domain-like"/>
    <property type="match status" value="1"/>
</dbReference>
<dbReference type="FunFam" id="3.40.50.1440:FF:000001">
    <property type="entry name" value="Cell division protein FtsZ"/>
    <property type="match status" value="1"/>
</dbReference>
<feature type="binding site" evidence="5">
    <location>
        <position position="192"/>
    </location>
    <ligand>
        <name>GTP</name>
        <dbReference type="ChEBI" id="CHEBI:37565"/>
    </ligand>
</feature>
<dbReference type="PRINTS" id="PR00423">
    <property type="entry name" value="CELLDVISFTSZ"/>
</dbReference>
<evidence type="ECO:0000259" key="9">
    <source>
        <dbReference type="SMART" id="SM00864"/>
    </source>
</evidence>
<evidence type="ECO:0000256" key="1">
    <source>
        <dbReference type="ARBA" id="ARBA00009690"/>
    </source>
</evidence>
<feature type="domain" description="Tubulin/FtsZ 2-layer sandwich" evidence="10">
    <location>
        <begin position="212"/>
        <end position="330"/>
    </location>
</feature>
<gene>
    <name evidence="5 11" type="primary">ftsZ</name>
    <name evidence="11" type="ORF">IV417_02515</name>
</gene>
<evidence type="ECO:0000256" key="3">
    <source>
        <dbReference type="ARBA" id="ARBA00022741"/>
    </source>
</evidence>
<feature type="binding site" evidence="5">
    <location>
        <position position="144"/>
    </location>
    <ligand>
        <name>GTP</name>
        <dbReference type="ChEBI" id="CHEBI:37565"/>
    </ligand>
</feature>
<dbReference type="Proteomes" id="UP001315686">
    <property type="component" value="Unassembled WGS sequence"/>
</dbReference>
<keyword evidence="3 5" id="KW-0547">Nucleotide-binding</keyword>
<comment type="subcellular location">
    <subcellularLocation>
        <location evidence="5">Cytoplasm</location>
    </subcellularLocation>
    <text evidence="5">Assembles at midcell at the inner surface of the cytoplasmic membrane.</text>
</comment>
<dbReference type="SMART" id="SM00864">
    <property type="entry name" value="Tubulin"/>
    <property type="match status" value="1"/>
</dbReference>
<accession>A0AAP2G6W5</accession>
<keyword evidence="5 7" id="KW-0132">Cell division</keyword>
<dbReference type="GO" id="GO:0032153">
    <property type="term" value="C:cell division site"/>
    <property type="evidence" value="ECO:0007669"/>
    <property type="project" value="UniProtKB-UniRule"/>
</dbReference>
<dbReference type="CDD" id="cd02201">
    <property type="entry name" value="FtsZ_type1"/>
    <property type="match status" value="1"/>
</dbReference>
<dbReference type="InterPro" id="IPR018316">
    <property type="entry name" value="Tubulin/FtsZ_2-layer-sand-dom"/>
</dbReference>
<feature type="domain" description="Tubulin/FtsZ GTPase" evidence="9">
    <location>
        <begin position="18"/>
        <end position="210"/>
    </location>
</feature>
<sequence length="551" mass="56824">MTLNLTMPGQPQDDLKPRITVFGVGGAGCNAVNNMIEKQLEGVEFVVANTDAQALQQSSAPARIQMGVKVTEGLGAGARPTVGAAAAEETLEEIIDQLAGAHMCFITAGMGGGTGTGAAPIIAQAARELGVLTVGVVTKPFQFEGSKRMRQAEEGVDALQKVVDTLIIIPNQNLFAVANEQTTFTDAFAMADDVLYQGVKGVTDLMVRPGLINLDFADVRAVMDEMGKAMMGTGEAEGDNRAEEAAHRAINNKLLDEMTLQGAKGVLINVTGGSDMTLFELDEAANVIRNQVDADANIIIGSALDENMGGKMRISVVATGIDAETVGRTTPVPRRRLSDVAAPAEETAPAPAPAAEAPAPAGLTITGAAVGGAAVAAPVQAAAPVAAQAREAVEETPKNLFGDLEAPAAAEADNGMPPPAYAPQEETAESLEASEEVIEEAPRTASSPNADVLERLRTAVSSSTRAPAEAAPAAAPAQPAQEPGTSAAGSRFGLGNLITRMGGAGERAEEAPRAAAAQQPAAQQPQYVEEPEMDSEQERIEIPAFLRRQAN</sequence>
<dbReference type="EMBL" id="JADQAZ010000001">
    <property type="protein sequence ID" value="MBT0956247.1"/>
    <property type="molecule type" value="Genomic_DNA"/>
</dbReference>
<feature type="region of interest" description="Disordered" evidence="8">
    <location>
        <begin position="410"/>
        <end position="551"/>
    </location>
</feature>
<dbReference type="HAMAP" id="MF_00909">
    <property type="entry name" value="FtsZ"/>
    <property type="match status" value="1"/>
</dbReference>
<dbReference type="InterPro" id="IPR008280">
    <property type="entry name" value="Tub_FtsZ_C"/>
</dbReference>
<dbReference type="GO" id="GO:0000917">
    <property type="term" value="P:division septum assembly"/>
    <property type="evidence" value="ECO:0007669"/>
    <property type="project" value="UniProtKB-KW"/>
</dbReference>
<feature type="compositionally biased region" description="Low complexity" evidence="8">
    <location>
        <begin position="466"/>
        <end position="483"/>
    </location>
</feature>